<gene>
    <name evidence="2" type="ORF">R1flu_012852</name>
</gene>
<keyword evidence="3" id="KW-1185">Reference proteome</keyword>
<name>A0ABD1ZBY7_9MARC</name>
<comment type="caution">
    <text evidence="2">The sequence shown here is derived from an EMBL/GenBank/DDBJ whole genome shotgun (WGS) entry which is preliminary data.</text>
</comment>
<dbReference type="Proteomes" id="UP001605036">
    <property type="component" value="Unassembled WGS sequence"/>
</dbReference>
<dbReference type="EMBL" id="JBHFFA010000002">
    <property type="protein sequence ID" value="KAL2645265.1"/>
    <property type="molecule type" value="Genomic_DNA"/>
</dbReference>
<dbReference type="AlphaFoldDB" id="A0ABD1ZBY7"/>
<proteinExistence type="predicted"/>
<keyword evidence="1" id="KW-0812">Transmembrane</keyword>
<evidence type="ECO:0000256" key="1">
    <source>
        <dbReference type="SAM" id="Phobius"/>
    </source>
</evidence>
<organism evidence="2 3">
    <name type="scientific">Riccia fluitans</name>
    <dbReference type="NCBI Taxonomy" id="41844"/>
    <lineage>
        <taxon>Eukaryota</taxon>
        <taxon>Viridiplantae</taxon>
        <taxon>Streptophyta</taxon>
        <taxon>Embryophyta</taxon>
        <taxon>Marchantiophyta</taxon>
        <taxon>Marchantiopsida</taxon>
        <taxon>Marchantiidae</taxon>
        <taxon>Marchantiales</taxon>
        <taxon>Ricciaceae</taxon>
        <taxon>Riccia</taxon>
    </lineage>
</organism>
<evidence type="ECO:0000313" key="3">
    <source>
        <dbReference type="Proteomes" id="UP001605036"/>
    </source>
</evidence>
<reference evidence="2 3" key="1">
    <citation type="submission" date="2024-09" db="EMBL/GenBank/DDBJ databases">
        <title>Chromosome-scale assembly of Riccia fluitans.</title>
        <authorList>
            <person name="Paukszto L."/>
            <person name="Sawicki J."/>
            <person name="Karawczyk K."/>
            <person name="Piernik-Szablinska J."/>
            <person name="Szczecinska M."/>
            <person name="Mazdziarz M."/>
        </authorList>
    </citation>
    <scope>NUCLEOTIDE SEQUENCE [LARGE SCALE GENOMIC DNA]</scope>
    <source>
        <strain evidence="2">Rf_01</strain>
        <tissue evidence="2">Aerial parts of the thallus</tissue>
    </source>
</reference>
<evidence type="ECO:0000313" key="2">
    <source>
        <dbReference type="EMBL" id="KAL2645265.1"/>
    </source>
</evidence>
<accession>A0ABD1ZBY7</accession>
<protein>
    <submittedName>
        <fullName evidence="2">Uncharacterized protein</fullName>
    </submittedName>
</protein>
<keyword evidence="1" id="KW-0472">Membrane</keyword>
<keyword evidence="1" id="KW-1133">Transmembrane helix</keyword>
<sequence length="154" mass="17291">MVNMAESFVVKALGTGFWCLCYLVMIIQGLFTSGKAVFSPWPHKAMAYCIVWEAAFSWARPKTGAGEVKKTTKAQAEMTRILFFAWMVLDVPLMSLFLWGGNGGLNEDIASSRMQFLIELVVSIFLHRAVLKFGGAEGFWLLKYISIPYDIYIA</sequence>
<feature type="transmembrane region" description="Helical" evidence="1">
    <location>
        <begin position="81"/>
        <end position="101"/>
    </location>
</feature>
<feature type="transmembrane region" description="Helical" evidence="1">
    <location>
        <begin position="12"/>
        <end position="31"/>
    </location>
</feature>